<proteinExistence type="predicted"/>
<dbReference type="OrthoDB" id="3203379at2759"/>
<feature type="region of interest" description="Disordered" evidence="1">
    <location>
        <begin position="838"/>
        <end position="873"/>
    </location>
</feature>
<sequence length="898" mass="102183">MDLSNTENFSPITADLSDIIEVIDDDERSISSGEASDIETNIPPVPKPPSAPNETIYTIPKDVEDQYIRHTRAKREQKTPHQIYQACTTLIAHMKALGLDLPIFLDAVFWGNDEAIDDRDIQYERTVFLRSLELPRILENWRKPPRSSHSITRPAGGTKTMNSFAVDTVVDLAKGELSHLGPQLHLSTTDDVSPDKLTSINLVELEDLAKDHAPILWSFLKAVLDTGQGKKWRRVSASIAFTIISMISYTQSHHHNRLQKLLAVYMKFRGVSAKGFDTLHAMGLTMSHKWTCDAVERISSQCMSEVVAKMKQYPWLISYDNINIPFRVFSQRVDNRGEFGNGTAATVYIKRDAPKLPDGITQLLKETRAAGLQNPLTASDINDLASNSYPRIQEQMAYLVLRFLLDSPEFDFGTYKYRKSSSLRAPKAVDQLPTGDDHITLQYLLGTTNIAEASYEDNARLIDEWLSQLGWMTEAQKREFALAKLVFWCGDQLTVDRLRHLFIYRGSDDTSYDRMDYSVLLFGWFHLQMAYANSLHRQYLGTERGRGLQHAFDLLNRKGLTKVLTQGPFHHNLDEALRHVAEAHIREDWLEVAEVESLAELRSRPAEELKRLAMRVVKKRASSEALDKLDSKGAAGMDEELRQVIMWNRDVLQYLVLDAAVKSGDVGMMESMLPHLLYRFSGSGNSKYAIEVLELMQGLYREWPKDVADFARHHCWLVNTTGKPGKFCPVDMAQEHNIRDIKVTYRSQGPNIKWGYLKRLHPAIHVIRKVTEYIEKEFGTLVRGSKHTIPKAELDIEKLRGAYHETGLHSYKAGRRIKVEAERAEDYMTEGAIKLNQGKGSAKWNEGRNFERSDKERVEEDEDVEMAPRSPSPLMTLLFEMAEQREAGAEGEASTELL</sequence>
<organism evidence="3 4">
    <name type="scientific">Ephemerocybe angulata</name>
    <dbReference type="NCBI Taxonomy" id="980116"/>
    <lineage>
        <taxon>Eukaryota</taxon>
        <taxon>Fungi</taxon>
        <taxon>Dikarya</taxon>
        <taxon>Basidiomycota</taxon>
        <taxon>Agaricomycotina</taxon>
        <taxon>Agaricomycetes</taxon>
        <taxon>Agaricomycetidae</taxon>
        <taxon>Agaricales</taxon>
        <taxon>Agaricineae</taxon>
        <taxon>Psathyrellaceae</taxon>
        <taxon>Ephemerocybe</taxon>
    </lineage>
</organism>
<evidence type="ECO:0000256" key="1">
    <source>
        <dbReference type="SAM" id="MobiDB-lite"/>
    </source>
</evidence>
<evidence type="ECO:0000259" key="2">
    <source>
        <dbReference type="Pfam" id="PF20231"/>
    </source>
</evidence>
<name>A0A8H6LXD1_9AGAR</name>
<keyword evidence="4" id="KW-1185">Reference proteome</keyword>
<dbReference type="Pfam" id="PF20231">
    <property type="entry name" value="DUF6589"/>
    <property type="match status" value="1"/>
</dbReference>
<gene>
    <name evidence="3" type="ORF">DFP72DRAFT_823237</name>
</gene>
<dbReference type="InterPro" id="IPR046496">
    <property type="entry name" value="DUF6589"/>
</dbReference>
<protein>
    <recommendedName>
        <fullName evidence="2">DUF6589 domain-containing protein</fullName>
    </recommendedName>
</protein>
<evidence type="ECO:0000313" key="3">
    <source>
        <dbReference type="EMBL" id="KAF6746240.1"/>
    </source>
</evidence>
<feature type="compositionally biased region" description="Basic and acidic residues" evidence="1">
    <location>
        <begin position="845"/>
        <end position="858"/>
    </location>
</feature>
<accession>A0A8H6LXD1</accession>
<dbReference type="AlphaFoldDB" id="A0A8H6LXD1"/>
<comment type="caution">
    <text evidence="3">The sequence shown here is derived from an EMBL/GenBank/DDBJ whole genome shotgun (WGS) entry which is preliminary data.</text>
</comment>
<dbReference type="Proteomes" id="UP000521943">
    <property type="component" value="Unassembled WGS sequence"/>
</dbReference>
<feature type="domain" description="DUF6589" evidence="2">
    <location>
        <begin position="373"/>
        <end position="787"/>
    </location>
</feature>
<evidence type="ECO:0000313" key="4">
    <source>
        <dbReference type="Proteomes" id="UP000521943"/>
    </source>
</evidence>
<reference evidence="3 4" key="1">
    <citation type="submission" date="2020-07" db="EMBL/GenBank/DDBJ databases">
        <title>Comparative genomics of pyrophilous fungi reveals a link between fire events and developmental genes.</title>
        <authorList>
            <consortium name="DOE Joint Genome Institute"/>
            <person name="Steindorff A.S."/>
            <person name="Carver A."/>
            <person name="Calhoun S."/>
            <person name="Stillman K."/>
            <person name="Liu H."/>
            <person name="Lipzen A."/>
            <person name="Pangilinan J."/>
            <person name="Labutti K."/>
            <person name="Bruns T.D."/>
            <person name="Grigoriev I.V."/>
        </authorList>
    </citation>
    <scope>NUCLEOTIDE SEQUENCE [LARGE SCALE GENOMIC DNA]</scope>
    <source>
        <strain evidence="3 4">CBS 144469</strain>
    </source>
</reference>
<dbReference type="EMBL" id="JACGCI010000094">
    <property type="protein sequence ID" value="KAF6746240.1"/>
    <property type="molecule type" value="Genomic_DNA"/>
</dbReference>